<dbReference type="GO" id="GO:0044209">
    <property type="term" value="P:AMP salvage"/>
    <property type="evidence" value="ECO:0007669"/>
    <property type="project" value="UniProtKB-UniRule"/>
</dbReference>
<evidence type="ECO:0000313" key="9">
    <source>
        <dbReference type="EMBL" id="BBB15692.1"/>
    </source>
</evidence>
<dbReference type="GO" id="GO:0005737">
    <property type="term" value="C:cytoplasm"/>
    <property type="evidence" value="ECO:0007669"/>
    <property type="project" value="UniProtKB-SubCell"/>
</dbReference>
<protein>
    <recommendedName>
        <fullName evidence="5 7">Adenylate kinase</fullName>
        <shortName evidence="5">AK</shortName>
        <ecNumber evidence="5 7">2.7.4.3</ecNumber>
    </recommendedName>
    <alternativeName>
        <fullName evidence="5">ATP-AMP transphosphorylase</fullName>
    </alternativeName>
    <alternativeName>
        <fullName evidence="5">ATP:AMP phosphotransferase</fullName>
    </alternativeName>
    <alternativeName>
        <fullName evidence="5">Adenylate monophosphate kinase</fullName>
    </alternativeName>
</protein>
<name>A0A2Z5V5K5_9COXI</name>
<comment type="domain">
    <text evidence="5">Consists of three domains, a large central CORE domain and two small peripheral domains, NMPbind and LID, which undergo movements during catalysis. The LID domain closes over the site of phosphoryl transfer upon ATP binding. Assembling and dissambling the active center during each catalytic cycle provides an effective means to prevent ATP hydrolysis.</text>
</comment>
<evidence type="ECO:0000256" key="7">
    <source>
        <dbReference type="RuleBase" id="RU003331"/>
    </source>
</evidence>
<keyword evidence="10" id="KW-1185">Reference proteome</keyword>
<feature type="binding site" evidence="5">
    <location>
        <begin position="85"/>
        <end position="88"/>
    </location>
    <ligand>
        <name>AMP</name>
        <dbReference type="ChEBI" id="CHEBI:456215"/>
    </ligand>
</feature>
<evidence type="ECO:0000256" key="3">
    <source>
        <dbReference type="ARBA" id="ARBA00022741"/>
    </source>
</evidence>
<dbReference type="OrthoDB" id="9805030at2"/>
<keyword evidence="4 5" id="KW-0418">Kinase</keyword>
<keyword evidence="3 5" id="KW-0547">Nucleotide-binding</keyword>
<feature type="binding site" evidence="5">
    <location>
        <position position="36"/>
    </location>
    <ligand>
        <name>AMP</name>
        <dbReference type="ChEBI" id="CHEBI:456215"/>
    </ligand>
</feature>
<feature type="domain" description="Adenylate kinase active site lid" evidence="8">
    <location>
        <begin position="123"/>
        <end position="158"/>
    </location>
</feature>
<comment type="subcellular location">
    <subcellularLocation>
        <location evidence="5 7">Cytoplasm</location>
    </subcellularLocation>
</comment>
<dbReference type="PRINTS" id="PR00094">
    <property type="entry name" value="ADENYLTKNASE"/>
</dbReference>
<dbReference type="PROSITE" id="PS00113">
    <property type="entry name" value="ADENYLATE_KINASE"/>
    <property type="match status" value="1"/>
</dbReference>
<dbReference type="NCBIfam" id="TIGR01351">
    <property type="entry name" value="adk"/>
    <property type="match status" value="1"/>
</dbReference>
<dbReference type="NCBIfam" id="NF001380">
    <property type="entry name" value="PRK00279.1-2"/>
    <property type="match status" value="1"/>
</dbReference>
<reference evidence="9 10" key="1">
    <citation type="submission" date="2017-03" db="EMBL/GenBank/DDBJ databases">
        <title>The genome sequence of Candidatus Rickettsiella viridis.</title>
        <authorList>
            <person name="Nikoh N."/>
            <person name="Tsuchida T."/>
            <person name="Yamaguchi K."/>
            <person name="Maeda T."/>
            <person name="Shigenobu S."/>
            <person name="Fukatsu T."/>
        </authorList>
    </citation>
    <scope>NUCLEOTIDE SEQUENCE [LARGE SCALE GENOMIC DNA]</scope>
    <source>
        <strain evidence="9 10">Ap-RA04</strain>
    </source>
</reference>
<evidence type="ECO:0000256" key="1">
    <source>
        <dbReference type="ARBA" id="ARBA00022679"/>
    </source>
</evidence>
<dbReference type="InterPro" id="IPR027417">
    <property type="entry name" value="P-loop_NTPase"/>
</dbReference>
<dbReference type="EMBL" id="AP018005">
    <property type="protein sequence ID" value="BBB15692.1"/>
    <property type="molecule type" value="Genomic_DNA"/>
</dbReference>
<dbReference type="EC" id="2.7.4.3" evidence="5 7"/>
<dbReference type="InterPro" id="IPR033690">
    <property type="entry name" value="Adenylat_kinase_CS"/>
</dbReference>
<comment type="similarity">
    <text evidence="5 6">Belongs to the adenylate kinase family.</text>
</comment>
<keyword evidence="1 5" id="KW-0808">Transferase</keyword>
<dbReference type="HAMAP" id="MF_00235">
    <property type="entry name" value="Adenylate_kinase_Adk"/>
    <property type="match status" value="1"/>
</dbReference>
<dbReference type="FunFam" id="3.40.50.300:FF:000106">
    <property type="entry name" value="Adenylate kinase mitochondrial"/>
    <property type="match status" value="1"/>
</dbReference>
<dbReference type="KEGG" id="rvi:RVIR1_12330"/>
<dbReference type="Gene3D" id="3.40.50.300">
    <property type="entry name" value="P-loop containing nucleotide triphosphate hydrolases"/>
    <property type="match status" value="1"/>
</dbReference>
<evidence type="ECO:0000259" key="8">
    <source>
        <dbReference type="Pfam" id="PF05191"/>
    </source>
</evidence>
<dbReference type="Pfam" id="PF00406">
    <property type="entry name" value="ADK"/>
    <property type="match status" value="1"/>
</dbReference>
<comment type="function">
    <text evidence="5">Catalyzes the reversible transfer of the terminal phosphate group between ATP and AMP. Plays an important role in cellular energy homeostasis and in adenine nucleotide metabolism.</text>
</comment>
<dbReference type="GO" id="GO:0005524">
    <property type="term" value="F:ATP binding"/>
    <property type="evidence" value="ECO:0007669"/>
    <property type="project" value="UniProtKB-UniRule"/>
</dbReference>
<comment type="catalytic activity">
    <reaction evidence="5 7">
        <text>AMP + ATP = 2 ADP</text>
        <dbReference type="Rhea" id="RHEA:12973"/>
        <dbReference type="ChEBI" id="CHEBI:30616"/>
        <dbReference type="ChEBI" id="CHEBI:456215"/>
        <dbReference type="ChEBI" id="CHEBI:456216"/>
        <dbReference type="EC" id="2.7.4.3"/>
    </reaction>
</comment>
<feature type="binding site" evidence="5">
    <location>
        <position position="203"/>
    </location>
    <ligand>
        <name>ATP</name>
        <dbReference type="ChEBI" id="CHEBI:30616"/>
    </ligand>
</feature>
<sequence>MRIILLGSPGAGKGTQAKFITDHYHIPQISTGDMLRTAVNQGTAVGLQAKAMMDAGQLVPDAVIIALVEDRISNADCKNGFLFDGFPRTLPQAEAIRKNHILIDFVIEIAVDDEEIVKRLSGRRIHPGSGRIYHLIYNPPRIPNKDDVTGEDLIQREDDCEETVRERLQVYRRQTKPLIDYYQDWQRRGDEGAPHFIQVNGQAEVLEVRDRILAELSKSAS</sequence>
<feature type="binding site" evidence="5">
    <location>
        <begin position="57"/>
        <end position="59"/>
    </location>
    <ligand>
        <name>AMP</name>
        <dbReference type="ChEBI" id="CHEBI:456215"/>
    </ligand>
</feature>
<dbReference type="UniPathway" id="UPA00588">
    <property type="reaction ID" value="UER00649"/>
</dbReference>
<feature type="binding site" evidence="5">
    <location>
        <position position="31"/>
    </location>
    <ligand>
        <name>AMP</name>
        <dbReference type="ChEBI" id="CHEBI:456215"/>
    </ligand>
</feature>
<dbReference type="NCBIfam" id="NF001381">
    <property type="entry name" value="PRK00279.1-3"/>
    <property type="match status" value="1"/>
</dbReference>
<dbReference type="SUPFAM" id="SSF52540">
    <property type="entry name" value="P-loop containing nucleoside triphosphate hydrolases"/>
    <property type="match status" value="1"/>
</dbReference>
<feature type="binding site" evidence="5">
    <location>
        <begin position="132"/>
        <end position="133"/>
    </location>
    <ligand>
        <name>ATP</name>
        <dbReference type="ChEBI" id="CHEBI:30616"/>
    </ligand>
</feature>
<evidence type="ECO:0000256" key="5">
    <source>
        <dbReference type="HAMAP-Rule" id="MF_00235"/>
    </source>
</evidence>
<dbReference type="GO" id="GO:0004017">
    <property type="term" value="F:AMP kinase activity"/>
    <property type="evidence" value="ECO:0007669"/>
    <property type="project" value="UniProtKB-UniRule"/>
</dbReference>
<feature type="binding site" evidence="5">
    <location>
        <position position="156"/>
    </location>
    <ligand>
        <name>AMP</name>
        <dbReference type="ChEBI" id="CHEBI:456215"/>
    </ligand>
</feature>
<dbReference type="Proteomes" id="UP000282483">
    <property type="component" value="Chromosome"/>
</dbReference>
<dbReference type="PANTHER" id="PTHR23359">
    <property type="entry name" value="NUCLEOTIDE KINASE"/>
    <property type="match status" value="1"/>
</dbReference>
<evidence type="ECO:0000313" key="10">
    <source>
        <dbReference type="Proteomes" id="UP000282483"/>
    </source>
</evidence>
<evidence type="ECO:0000256" key="6">
    <source>
        <dbReference type="RuleBase" id="RU003330"/>
    </source>
</evidence>
<feature type="region of interest" description="LID" evidence="5">
    <location>
        <begin position="122"/>
        <end position="159"/>
    </location>
</feature>
<keyword evidence="5" id="KW-0963">Cytoplasm</keyword>
<feature type="region of interest" description="NMP" evidence="5">
    <location>
        <begin position="30"/>
        <end position="59"/>
    </location>
</feature>
<keyword evidence="5 7" id="KW-0067">ATP-binding</keyword>
<feature type="binding site" evidence="5">
    <location>
        <begin position="10"/>
        <end position="15"/>
    </location>
    <ligand>
        <name>ATP</name>
        <dbReference type="ChEBI" id="CHEBI:30616"/>
    </ligand>
</feature>
<dbReference type="InterPro" id="IPR000850">
    <property type="entry name" value="Adenylat/UMP-CMP_kin"/>
</dbReference>
<feature type="binding site" evidence="5">
    <location>
        <position position="123"/>
    </location>
    <ligand>
        <name>ATP</name>
        <dbReference type="ChEBI" id="CHEBI:30616"/>
    </ligand>
</feature>
<dbReference type="Pfam" id="PF05191">
    <property type="entry name" value="ADK_lid"/>
    <property type="match status" value="1"/>
</dbReference>
<keyword evidence="2 5" id="KW-0545">Nucleotide biosynthesis</keyword>
<dbReference type="AlphaFoldDB" id="A0A2Z5V5K5"/>
<feature type="binding site" evidence="5">
    <location>
        <position position="167"/>
    </location>
    <ligand>
        <name>AMP</name>
        <dbReference type="ChEBI" id="CHEBI:456215"/>
    </ligand>
</feature>
<dbReference type="RefSeq" id="WP_126323235.1">
    <property type="nucleotide sequence ID" value="NZ_AP018005.1"/>
</dbReference>
<dbReference type="InterPro" id="IPR007862">
    <property type="entry name" value="Adenylate_kinase_lid-dom"/>
</dbReference>
<accession>A0A2Z5V5K5</accession>
<evidence type="ECO:0000256" key="4">
    <source>
        <dbReference type="ARBA" id="ARBA00022777"/>
    </source>
</evidence>
<comment type="pathway">
    <text evidence="5">Purine metabolism; AMP biosynthesis via salvage pathway; AMP from ADP: step 1/1.</text>
</comment>
<evidence type="ECO:0000256" key="2">
    <source>
        <dbReference type="ARBA" id="ARBA00022727"/>
    </source>
</evidence>
<proteinExistence type="inferred from homology"/>
<dbReference type="InterPro" id="IPR006259">
    <property type="entry name" value="Adenyl_kin_sub"/>
</dbReference>
<dbReference type="CDD" id="cd01428">
    <property type="entry name" value="ADK"/>
    <property type="match status" value="1"/>
</dbReference>
<dbReference type="NCBIfam" id="NF001379">
    <property type="entry name" value="PRK00279.1-1"/>
    <property type="match status" value="1"/>
</dbReference>
<dbReference type="NCBIfam" id="NF011100">
    <property type="entry name" value="PRK14527.1"/>
    <property type="match status" value="1"/>
</dbReference>
<feature type="binding site" evidence="5">
    <location>
        <position position="92"/>
    </location>
    <ligand>
        <name>AMP</name>
        <dbReference type="ChEBI" id="CHEBI:456215"/>
    </ligand>
</feature>
<comment type="caution">
    <text evidence="5">Lacks conserved residue(s) required for the propagation of feature annotation.</text>
</comment>
<organism evidence="9 10">
    <name type="scientific">Candidatus Rickettsiella viridis</name>
    <dbReference type="NCBI Taxonomy" id="676208"/>
    <lineage>
        <taxon>Bacteria</taxon>
        <taxon>Pseudomonadati</taxon>
        <taxon>Pseudomonadota</taxon>
        <taxon>Gammaproteobacteria</taxon>
        <taxon>Legionellales</taxon>
        <taxon>Coxiellaceae</taxon>
        <taxon>Rickettsiella</taxon>
    </lineage>
</organism>
<gene>
    <name evidence="5 9" type="primary">adk</name>
    <name evidence="9" type="ORF">RVIR1_12330</name>
</gene>
<comment type="subunit">
    <text evidence="5 7">Monomer.</text>
</comment>